<sequence length="598" mass="66996">MHDLMHDLAKYVSLGECARAVDVASLENVASTVRHICIEHINNLSAEKIIKITHLENLRTIIIKGMKPINEVTLNIVEELVQSSKSLRLLQTNLWQTSHFVGKLAILKHLRFVGLQWIPPESICGVIKLYHLTTLECRYMRIEQEQLRDVANIEAQVNLMKLSISNFSGIIVSLWAEKLVVQNLVKLELQGLGSCEQLLAIEKLLTLEDLMLVNIPRLEKIGQGFDVSGYECTELFLPPNLHNLVIRNCPKLKELPLLPPSLKSLYIKEVGLTKLPGVGKVNNRSSETASFRWLSIVVQSCQSLTSLEGSLFEQKQHMEAVTYLRITDCVQLESAPLPFEEMKQLSRLDISCCPKLRTLRGSEDKLLTSSLRRLTIGHFGELEGSLQGIPLPDTLKSWVNVSIVECESLSSLGGLESLPLVRSLEITGCCKLTEAGLSLNLDVSGGGEEHLVVPRSSLRIQKLRIDHPSLLLVEPLNSLCQTNKVILDGSEMESVPEGWLLQNRSSLKSLSLLQAKSLESLPSSMQDLSSLEKLCLTSTGKLRSLPYLPSSLKKIYLSRCNLDLEKNLREFGSLEQTKIYSYFIMGKQCNKETFEKLR</sequence>
<dbReference type="OMA" id="HICIEHI"/>
<dbReference type="Gramene" id="KQK99360">
    <property type="protein sequence ID" value="KQK99360"/>
    <property type="gene ID" value="SETIT_012403mg"/>
</dbReference>
<dbReference type="InterPro" id="IPR056789">
    <property type="entry name" value="LRR_R13L1-DRL21"/>
</dbReference>
<dbReference type="Pfam" id="PF25019">
    <property type="entry name" value="LRR_R13L1-DRL21"/>
    <property type="match status" value="1"/>
</dbReference>
<evidence type="ECO:0000313" key="5">
    <source>
        <dbReference type="Proteomes" id="UP000004995"/>
    </source>
</evidence>
<reference evidence="4" key="3">
    <citation type="submission" date="2018-08" db="UniProtKB">
        <authorList>
            <consortium name="EnsemblPlants"/>
        </authorList>
    </citation>
    <scope>IDENTIFICATION</scope>
    <source>
        <strain evidence="4">Yugu1</strain>
    </source>
</reference>
<evidence type="ECO:0000313" key="4">
    <source>
        <dbReference type="EnsemblPlants" id="KQK99360"/>
    </source>
</evidence>
<dbReference type="EMBL" id="CM003534">
    <property type="protein sequence ID" value="RCV35882.1"/>
    <property type="molecule type" value="Genomic_DNA"/>
</dbReference>
<dbReference type="InterPro" id="IPR032675">
    <property type="entry name" value="LRR_dom_sf"/>
</dbReference>
<evidence type="ECO:0000259" key="2">
    <source>
        <dbReference type="Pfam" id="PF25019"/>
    </source>
</evidence>
<protein>
    <recommendedName>
        <fullName evidence="2">R13L1/DRL21-like LRR repeat region domain-containing protein</fullName>
    </recommendedName>
</protein>
<dbReference type="Gene3D" id="3.80.10.10">
    <property type="entry name" value="Ribonuclease Inhibitor"/>
    <property type="match status" value="3"/>
</dbReference>
<proteinExistence type="predicted"/>
<dbReference type="OrthoDB" id="689698at2759"/>
<reference evidence="3" key="2">
    <citation type="submission" date="2015-07" db="EMBL/GenBank/DDBJ databases">
        <authorList>
            <person name="Noorani M."/>
        </authorList>
    </citation>
    <scope>NUCLEOTIDE SEQUENCE</scope>
    <source>
        <strain evidence="3">Yugu1</strain>
    </source>
</reference>
<dbReference type="EnsemblPlants" id="KQK99360">
    <property type="protein sequence ID" value="KQK99360"/>
    <property type="gene ID" value="SETIT_012403mg"/>
</dbReference>
<name>K3YDU5_SETIT</name>
<evidence type="ECO:0000313" key="3">
    <source>
        <dbReference type="EMBL" id="RCV35882.1"/>
    </source>
</evidence>
<dbReference type="HOGENOM" id="CLU_456669_0_0_1"/>
<organism evidence="3">
    <name type="scientific">Setaria italica</name>
    <name type="common">Foxtail millet</name>
    <name type="synonym">Panicum italicum</name>
    <dbReference type="NCBI Taxonomy" id="4555"/>
    <lineage>
        <taxon>Eukaryota</taxon>
        <taxon>Viridiplantae</taxon>
        <taxon>Streptophyta</taxon>
        <taxon>Embryophyta</taxon>
        <taxon>Tracheophyta</taxon>
        <taxon>Spermatophyta</taxon>
        <taxon>Magnoliopsida</taxon>
        <taxon>Liliopsida</taxon>
        <taxon>Poales</taxon>
        <taxon>Poaceae</taxon>
        <taxon>PACMAD clade</taxon>
        <taxon>Panicoideae</taxon>
        <taxon>Panicodae</taxon>
        <taxon>Paniceae</taxon>
        <taxon>Cenchrinae</taxon>
        <taxon>Setaria</taxon>
    </lineage>
</organism>
<feature type="domain" description="R13L1/DRL21-like LRR repeat region" evidence="2">
    <location>
        <begin position="150"/>
        <end position="214"/>
    </location>
</feature>
<accession>K3YDU5</accession>
<gene>
    <name evidence="3" type="ORF">SETIT_7G275600v2</name>
</gene>
<keyword evidence="1" id="KW-0433">Leucine-rich repeat</keyword>
<dbReference type="EMBL" id="AGNK02004539">
    <property type="status" value="NOT_ANNOTATED_CDS"/>
    <property type="molecule type" value="Genomic_DNA"/>
</dbReference>
<evidence type="ECO:0000256" key="1">
    <source>
        <dbReference type="ARBA" id="ARBA00022614"/>
    </source>
</evidence>
<dbReference type="AlphaFoldDB" id="K3YDU5"/>
<dbReference type="eggNOG" id="KOG4658">
    <property type="taxonomic scope" value="Eukaryota"/>
</dbReference>
<dbReference type="SUPFAM" id="SSF52058">
    <property type="entry name" value="L domain-like"/>
    <property type="match status" value="2"/>
</dbReference>
<keyword evidence="5" id="KW-1185">Reference proteome</keyword>
<dbReference type="PANTHER" id="PTHR36766:SF55">
    <property type="entry name" value="OS11G0492900 PROTEIN"/>
    <property type="match status" value="1"/>
</dbReference>
<dbReference type="Proteomes" id="UP000004995">
    <property type="component" value="Unassembled WGS sequence"/>
</dbReference>
<dbReference type="PANTHER" id="PTHR36766">
    <property type="entry name" value="PLANT BROAD-SPECTRUM MILDEW RESISTANCE PROTEIN RPW8"/>
    <property type="match status" value="1"/>
</dbReference>
<reference evidence="3 5" key="1">
    <citation type="journal article" date="2012" name="Nat. Biotechnol.">
        <title>Reference genome sequence of the model plant Setaria.</title>
        <authorList>
            <person name="Bennetzen J.L."/>
            <person name="Schmutz J."/>
            <person name="Wang H."/>
            <person name="Percifield R."/>
            <person name="Hawkins J."/>
            <person name="Pontaroli A.C."/>
            <person name="Estep M."/>
            <person name="Feng L."/>
            <person name="Vaughn J.N."/>
            <person name="Grimwood J."/>
            <person name="Jenkins J."/>
            <person name="Barry K."/>
            <person name="Lindquist E."/>
            <person name="Hellsten U."/>
            <person name="Deshpande S."/>
            <person name="Wang X."/>
            <person name="Wu X."/>
            <person name="Mitros T."/>
            <person name="Triplett J."/>
            <person name="Yang X."/>
            <person name="Ye C.Y."/>
            <person name="Mauro-Herrera M."/>
            <person name="Wang L."/>
            <person name="Li P."/>
            <person name="Sharma M."/>
            <person name="Sharma R."/>
            <person name="Ronald P.C."/>
            <person name="Panaud O."/>
            <person name="Kellogg E.A."/>
            <person name="Brutnell T.P."/>
            <person name="Doust A.N."/>
            <person name="Tuskan G.A."/>
            <person name="Rokhsar D."/>
            <person name="Devos K.M."/>
        </authorList>
    </citation>
    <scope>NUCLEOTIDE SEQUENCE [LARGE SCALE GENOMIC DNA]</scope>
    <source>
        <strain evidence="5">cv. Yugu1</strain>
        <strain evidence="3">Yugu1</strain>
    </source>
</reference>